<keyword evidence="2" id="KW-0812">Transmembrane</keyword>
<reference evidence="3" key="2">
    <citation type="submission" date="2017-10" db="EMBL/GenBank/DDBJ databases">
        <title>Ladona fulva Genome sequencing and assembly.</title>
        <authorList>
            <person name="Murali S."/>
            <person name="Richards S."/>
            <person name="Bandaranaike D."/>
            <person name="Bellair M."/>
            <person name="Blankenburg K."/>
            <person name="Chao H."/>
            <person name="Dinh H."/>
            <person name="Doddapaneni H."/>
            <person name="Dugan-Rocha S."/>
            <person name="Elkadiri S."/>
            <person name="Gnanaolivu R."/>
            <person name="Hernandez B."/>
            <person name="Skinner E."/>
            <person name="Javaid M."/>
            <person name="Lee S."/>
            <person name="Li M."/>
            <person name="Ming W."/>
            <person name="Munidasa M."/>
            <person name="Muniz J."/>
            <person name="Nguyen L."/>
            <person name="Hughes D."/>
            <person name="Osuji N."/>
            <person name="Pu L.-L."/>
            <person name="Puazo M."/>
            <person name="Qu C."/>
            <person name="Quiroz J."/>
            <person name="Raj R."/>
            <person name="Weissenberger G."/>
            <person name="Xin Y."/>
            <person name="Zou X."/>
            <person name="Han Y."/>
            <person name="Worley K."/>
            <person name="Muzny D."/>
            <person name="Gibbs R."/>
        </authorList>
    </citation>
    <scope>NUCLEOTIDE SEQUENCE</scope>
    <source>
        <strain evidence="3">Sampled in the wild</strain>
    </source>
</reference>
<dbReference type="OrthoDB" id="8196992at2759"/>
<sequence length="410" mass="43821">MTTFLSQSTTPAPDLIFPPKSFSGILSLSCKFPLLSLRLSEVDNELPLEDADAPARPSIHRLADTVANSTLWPPYLLATRGCGGNGGSVVASCLDAAATSNVEDFYLVQDPSVVPVMDAIRLFSSALSVAHSGKCGPNPGRCPELVTMTAEEWRAILATASVGENNGRKVHFQMRSETSAQIYAKTPADENPAFLVGTISSRLRKVGNMTGGGELNLIPGFRFPVSHNADGVKCKAAPDPPTQPPAAPPAPPSHPVSPYYPEVTDIDETYPATIPEHPTTVAEMPPPPPPKTRPPPSITRPPPPISRPPPPPPPPPPPKQDEVTVTEDEEEESSFGLDFLDGLTGDNMWEVIAILIAIGIGVLATFGVCIYAIYAMFRVRAENEGGGTRRRGSRRPQRRQSNSSEQSVQS</sequence>
<organism evidence="3 4">
    <name type="scientific">Ladona fulva</name>
    <name type="common">Scarce chaser dragonfly</name>
    <name type="synonym">Libellula fulva</name>
    <dbReference type="NCBI Taxonomy" id="123851"/>
    <lineage>
        <taxon>Eukaryota</taxon>
        <taxon>Metazoa</taxon>
        <taxon>Ecdysozoa</taxon>
        <taxon>Arthropoda</taxon>
        <taxon>Hexapoda</taxon>
        <taxon>Insecta</taxon>
        <taxon>Pterygota</taxon>
        <taxon>Palaeoptera</taxon>
        <taxon>Odonata</taxon>
        <taxon>Epiprocta</taxon>
        <taxon>Anisoptera</taxon>
        <taxon>Libelluloidea</taxon>
        <taxon>Libellulidae</taxon>
        <taxon>Ladona</taxon>
    </lineage>
</organism>
<protein>
    <submittedName>
        <fullName evidence="3">Uncharacterized protein</fullName>
    </submittedName>
</protein>
<proteinExistence type="predicted"/>
<evidence type="ECO:0000256" key="1">
    <source>
        <dbReference type="SAM" id="MobiDB-lite"/>
    </source>
</evidence>
<name>A0A8K0P103_LADFU</name>
<feature type="compositionally biased region" description="Pro residues" evidence="1">
    <location>
        <begin position="238"/>
        <end position="255"/>
    </location>
</feature>
<dbReference type="PRINTS" id="PR01217">
    <property type="entry name" value="PRICHEXTENSN"/>
</dbReference>
<feature type="region of interest" description="Disordered" evidence="1">
    <location>
        <begin position="232"/>
        <end position="338"/>
    </location>
</feature>
<gene>
    <name evidence="3" type="ORF">J437_LFUL003400</name>
</gene>
<evidence type="ECO:0000256" key="2">
    <source>
        <dbReference type="SAM" id="Phobius"/>
    </source>
</evidence>
<keyword evidence="2" id="KW-1133">Transmembrane helix</keyword>
<evidence type="ECO:0000313" key="3">
    <source>
        <dbReference type="EMBL" id="KAG8227194.1"/>
    </source>
</evidence>
<comment type="caution">
    <text evidence="3">The sequence shown here is derived from an EMBL/GenBank/DDBJ whole genome shotgun (WGS) entry which is preliminary data.</text>
</comment>
<dbReference type="AlphaFoldDB" id="A0A8K0P103"/>
<dbReference type="SUPFAM" id="SSF101447">
    <property type="entry name" value="Formin homology 2 domain (FH2 domain)"/>
    <property type="match status" value="1"/>
</dbReference>
<feature type="region of interest" description="Disordered" evidence="1">
    <location>
        <begin position="383"/>
        <end position="410"/>
    </location>
</feature>
<evidence type="ECO:0000313" key="4">
    <source>
        <dbReference type="Proteomes" id="UP000792457"/>
    </source>
</evidence>
<feature type="compositionally biased region" description="Pro residues" evidence="1">
    <location>
        <begin position="284"/>
        <end position="318"/>
    </location>
</feature>
<accession>A0A8K0P103</accession>
<feature type="compositionally biased region" description="Low complexity" evidence="1">
    <location>
        <begin position="399"/>
        <end position="410"/>
    </location>
</feature>
<feature type="transmembrane region" description="Helical" evidence="2">
    <location>
        <begin position="351"/>
        <end position="374"/>
    </location>
</feature>
<feature type="compositionally biased region" description="Basic residues" evidence="1">
    <location>
        <begin position="388"/>
        <end position="398"/>
    </location>
</feature>
<dbReference type="Proteomes" id="UP000792457">
    <property type="component" value="Unassembled WGS sequence"/>
</dbReference>
<feature type="compositionally biased region" description="Acidic residues" evidence="1">
    <location>
        <begin position="324"/>
        <end position="333"/>
    </location>
</feature>
<keyword evidence="4" id="KW-1185">Reference proteome</keyword>
<keyword evidence="2" id="KW-0472">Membrane</keyword>
<dbReference type="EMBL" id="KZ308314">
    <property type="protein sequence ID" value="KAG8227194.1"/>
    <property type="molecule type" value="Genomic_DNA"/>
</dbReference>
<reference evidence="3" key="1">
    <citation type="submission" date="2013-04" db="EMBL/GenBank/DDBJ databases">
        <authorList>
            <person name="Qu J."/>
            <person name="Murali S.C."/>
            <person name="Bandaranaike D."/>
            <person name="Bellair M."/>
            <person name="Blankenburg K."/>
            <person name="Chao H."/>
            <person name="Dinh H."/>
            <person name="Doddapaneni H."/>
            <person name="Downs B."/>
            <person name="Dugan-Rocha S."/>
            <person name="Elkadiri S."/>
            <person name="Gnanaolivu R.D."/>
            <person name="Hernandez B."/>
            <person name="Javaid M."/>
            <person name="Jayaseelan J.C."/>
            <person name="Lee S."/>
            <person name="Li M."/>
            <person name="Ming W."/>
            <person name="Munidasa M."/>
            <person name="Muniz J."/>
            <person name="Nguyen L."/>
            <person name="Ongeri F."/>
            <person name="Osuji N."/>
            <person name="Pu L.-L."/>
            <person name="Puazo M."/>
            <person name="Qu C."/>
            <person name="Quiroz J."/>
            <person name="Raj R."/>
            <person name="Weissenberger G."/>
            <person name="Xin Y."/>
            <person name="Zou X."/>
            <person name="Han Y."/>
            <person name="Richards S."/>
            <person name="Worley K."/>
            <person name="Muzny D."/>
            <person name="Gibbs R."/>
        </authorList>
    </citation>
    <scope>NUCLEOTIDE SEQUENCE</scope>
    <source>
        <strain evidence="3">Sampled in the wild</strain>
    </source>
</reference>